<dbReference type="Gene3D" id="3.40.309.10">
    <property type="entry name" value="Aldehyde Dehydrogenase, Chain A, domain 2"/>
    <property type="match status" value="1"/>
</dbReference>
<dbReference type="AlphaFoldDB" id="A0A934SNX1"/>
<dbReference type="InterPro" id="IPR016160">
    <property type="entry name" value="Ald_DH_CS_CYS"/>
</dbReference>
<dbReference type="PROSITE" id="PS00070">
    <property type="entry name" value="ALDEHYDE_DEHYDR_CYS"/>
    <property type="match status" value="1"/>
</dbReference>
<dbReference type="Pfam" id="PF00171">
    <property type="entry name" value="Aldedh"/>
    <property type="match status" value="1"/>
</dbReference>
<gene>
    <name evidence="6" type="ORF">IV501_12685</name>
</gene>
<dbReference type="InterPro" id="IPR015590">
    <property type="entry name" value="Aldehyde_DH_dom"/>
</dbReference>
<dbReference type="InterPro" id="IPR029510">
    <property type="entry name" value="Ald_DH_CS_GLU"/>
</dbReference>
<dbReference type="FunFam" id="3.40.605.10:FF:000007">
    <property type="entry name" value="NAD/NADP-dependent betaine aldehyde dehydrogenase"/>
    <property type="match status" value="1"/>
</dbReference>
<dbReference type="PROSITE" id="PS00687">
    <property type="entry name" value="ALDEHYDE_DEHYDR_GLU"/>
    <property type="match status" value="1"/>
</dbReference>
<dbReference type="GO" id="GO:0004777">
    <property type="term" value="F:succinate-semialdehyde dehydrogenase (NAD+) activity"/>
    <property type="evidence" value="ECO:0007669"/>
    <property type="project" value="TreeGrafter"/>
</dbReference>
<reference evidence="6" key="1">
    <citation type="submission" date="2021-01" db="EMBL/GenBank/DDBJ databases">
        <title>Lacisediminihabitans sp. nov. strain G11-30, isolated from Antarctic Soil.</title>
        <authorList>
            <person name="Li J."/>
        </authorList>
    </citation>
    <scope>NUCLEOTIDE SEQUENCE</scope>
    <source>
        <strain evidence="6">G11-30</strain>
    </source>
</reference>
<feature type="domain" description="Aldehyde dehydrogenase" evidence="5">
    <location>
        <begin position="25"/>
        <end position="484"/>
    </location>
</feature>
<sequence length="490" mass="51763">MTSLTESEAAVLSAVPKGLLRNGAWVDSSTGMTLGVDDPSTGEVLVEVADASVEDARAALDAAVAAQPAWAATPPRERGEILRRTYELMTERNEELALLMTLEMGKPIAESRSEVAYAADFFRWFSEEAVRLDGSWSTAPDGKSRIITMKQPVGPCLLVTPWNFPLAMGARKIGPAFAAGCTVVVKAAKQTPLSMHAIAAILTEAGLPDGVLGTVTTSKASSVVSSLIEDPRLRKLSFTGSTEVGQSLAEQSAKGLIRLSLELGGNAPFIVFEDADIDHAVDQAMLAKLRNNGEACTAANRFYVHESVLDEFSTKFAARFEKLVVGRGTDAAVTLGPLIDQAAVDKVEELVAAAVAEGATVVYETPLPKSTGYFSAARVVTGVSPTSRLVTDEIFGPVAPIVGFSTEDELLGWANASDYGLAAYIFTRDLDRAVRVSEKLEVGMVGVNRGVLSNPAAPFGGVKSSGYGREGAHVGIDEYVETKYLSLNVG</sequence>
<dbReference type="InterPro" id="IPR016162">
    <property type="entry name" value="Ald_DH_N"/>
</dbReference>
<dbReference type="Proteomes" id="UP000636458">
    <property type="component" value="Unassembled WGS sequence"/>
</dbReference>
<dbReference type="InterPro" id="IPR016163">
    <property type="entry name" value="Ald_DH_C"/>
</dbReference>
<dbReference type="FunFam" id="3.40.309.10:FF:000004">
    <property type="entry name" value="Succinate-semialdehyde dehydrogenase I"/>
    <property type="match status" value="1"/>
</dbReference>
<evidence type="ECO:0000259" key="5">
    <source>
        <dbReference type="Pfam" id="PF00171"/>
    </source>
</evidence>
<dbReference type="GO" id="GO:0009450">
    <property type="term" value="P:gamma-aminobutyric acid catabolic process"/>
    <property type="evidence" value="ECO:0007669"/>
    <property type="project" value="TreeGrafter"/>
</dbReference>
<dbReference type="InterPro" id="IPR050740">
    <property type="entry name" value="Aldehyde_DH_Superfamily"/>
</dbReference>
<evidence type="ECO:0000256" key="2">
    <source>
        <dbReference type="ARBA" id="ARBA00023002"/>
    </source>
</evidence>
<keyword evidence="7" id="KW-1185">Reference proteome</keyword>
<keyword evidence="2 4" id="KW-0560">Oxidoreductase</keyword>
<name>A0A934SNX1_9MICO</name>
<dbReference type="SUPFAM" id="SSF53720">
    <property type="entry name" value="ALDH-like"/>
    <property type="match status" value="1"/>
</dbReference>
<organism evidence="6 7">
    <name type="scientific">Lacisediminihabitans changchengi</name>
    <dbReference type="NCBI Taxonomy" id="2787634"/>
    <lineage>
        <taxon>Bacteria</taxon>
        <taxon>Bacillati</taxon>
        <taxon>Actinomycetota</taxon>
        <taxon>Actinomycetes</taxon>
        <taxon>Micrococcales</taxon>
        <taxon>Microbacteriaceae</taxon>
        <taxon>Lacisediminihabitans</taxon>
    </lineage>
</organism>
<dbReference type="PANTHER" id="PTHR43353:SF5">
    <property type="entry name" value="SUCCINATE-SEMIALDEHYDE DEHYDROGENASE, MITOCHONDRIAL"/>
    <property type="match status" value="1"/>
</dbReference>
<accession>A0A934SNX1</accession>
<evidence type="ECO:0000313" key="7">
    <source>
        <dbReference type="Proteomes" id="UP000636458"/>
    </source>
</evidence>
<feature type="active site" evidence="3">
    <location>
        <position position="262"/>
    </location>
</feature>
<dbReference type="PANTHER" id="PTHR43353">
    <property type="entry name" value="SUCCINATE-SEMIALDEHYDE DEHYDROGENASE, MITOCHONDRIAL"/>
    <property type="match status" value="1"/>
</dbReference>
<dbReference type="CDD" id="cd07103">
    <property type="entry name" value="ALDH_F5_SSADH_GabD"/>
    <property type="match status" value="1"/>
</dbReference>
<protein>
    <submittedName>
        <fullName evidence="6">NAD-dependent succinate-semialdehyde dehydrogenase</fullName>
    </submittedName>
</protein>
<comment type="similarity">
    <text evidence="1 4">Belongs to the aldehyde dehydrogenase family.</text>
</comment>
<evidence type="ECO:0000313" key="6">
    <source>
        <dbReference type="EMBL" id="MBK4348492.1"/>
    </source>
</evidence>
<dbReference type="InterPro" id="IPR016161">
    <property type="entry name" value="Ald_DH/histidinol_DH"/>
</dbReference>
<dbReference type="Gene3D" id="3.40.605.10">
    <property type="entry name" value="Aldehyde Dehydrogenase, Chain A, domain 1"/>
    <property type="match status" value="1"/>
</dbReference>
<proteinExistence type="inferred from homology"/>
<dbReference type="EMBL" id="JAEPES010000004">
    <property type="protein sequence ID" value="MBK4348492.1"/>
    <property type="molecule type" value="Genomic_DNA"/>
</dbReference>
<evidence type="ECO:0000256" key="3">
    <source>
        <dbReference type="PROSITE-ProRule" id="PRU10007"/>
    </source>
</evidence>
<comment type="caution">
    <text evidence="6">The sequence shown here is derived from an EMBL/GenBank/DDBJ whole genome shotgun (WGS) entry which is preliminary data.</text>
</comment>
<evidence type="ECO:0000256" key="4">
    <source>
        <dbReference type="RuleBase" id="RU003345"/>
    </source>
</evidence>
<evidence type="ECO:0000256" key="1">
    <source>
        <dbReference type="ARBA" id="ARBA00009986"/>
    </source>
</evidence>